<feature type="non-terminal residue" evidence="3">
    <location>
        <position position="1"/>
    </location>
</feature>
<keyword evidence="2" id="KW-0812">Transmembrane</keyword>
<evidence type="ECO:0000313" key="4">
    <source>
        <dbReference type="Proteomes" id="UP000789572"/>
    </source>
</evidence>
<keyword evidence="2" id="KW-0472">Membrane</keyword>
<evidence type="ECO:0000256" key="1">
    <source>
        <dbReference type="SAM" id="MobiDB-lite"/>
    </source>
</evidence>
<dbReference type="EMBL" id="CAJVPJ010002941">
    <property type="protein sequence ID" value="CAG8632132.1"/>
    <property type="molecule type" value="Genomic_DNA"/>
</dbReference>
<feature type="compositionally biased region" description="Low complexity" evidence="1">
    <location>
        <begin position="1"/>
        <end position="12"/>
    </location>
</feature>
<comment type="caution">
    <text evidence="3">The sequence shown here is derived from an EMBL/GenBank/DDBJ whole genome shotgun (WGS) entry which is preliminary data.</text>
</comment>
<reference evidence="3" key="1">
    <citation type="submission" date="2021-06" db="EMBL/GenBank/DDBJ databases">
        <authorList>
            <person name="Kallberg Y."/>
            <person name="Tangrot J."/>
            <person name="Rosling A."/>
        </authorList>
    </citation>
    <scope>NUCLEOTIDE SEQUENCE</scope>
    <source>
        <strain evidence="3">IA702</strain>
    </source>
</reference>
<name>A0A9N9DE10_9GLOM</name>
<feature type="transmembrane region" description="Helical" evidence="2">
    <location>
        <begin position="30"/>
        <end position="50"/>
    </location>
</feature>
<keyword evidence="2" id="KW-1133">Transmembrane helix</keyword>
<feature type="region of interest" description="Disordered" evidence="1">
    <location>
        <begin position="1"/>
        <end position="21"/>
    </location>
</feature>
<organism evidence="3 4">
    <name type="scientific">Paraglomus occultum</name>
    <dbReference type="NCBI Taxonomy" id="144539"/>
    <lineage>
        <taxon>Eukaryota</taxon>
        <taxon>Fungi</taxon>
        <taxon>Fungi incertae sedis</taxon>
        <taxon>Mucoromycota</taxon>
        <taxon>Glomeromycotina</taxon>
        <taxon>Glomeromycetes</taxon>
        <taxon>Paraglomerales</taxon>
        <taxon>Paraglomeraceae</taxon>
        <taxon>Paraglomus</taxon>
    </lineage>
</organism>
<gene>
    <name evidence="3" type="ORF">POCULU_LOCUS8949</name>
</gene>
<protein>
    <submittedName>
        <fullName evidence="3">9154_t:CDS:1</fullName>
    </submittedName>
</protein>
<dbReference type="AlphaFoldDB" id="A0A9N9DE10"/>
<accession>A0A9N9DE10</accession>
<evidence type="ECO:0000313" key="3">
    <source>
        <dbReference type="EMBL" id="CAG8632132.1"/>
    </source>
</evidence>
<proteinExistence type="predicted"/>
<dbReference type="Proteomes" id="UP000789572">
    <property type="component" value="Unassembled WGS sequence"/>
</dbReference>
<sequence length="51" mass="5037">SSSTSSSSSQTSNDQPTTVPSMAGMGTHALLLKSFALLGSIAIGTAIILVV</sequence>
<evidence type="ECO:0000256" key="2">
    <source>
        <dbReference type="SAM" id="Phobius"/>
    </source>
</evidence>
<keyword evidence="4" id="KW-1185">Reference proteome</keyword>